<gene>
    <name evidence="2" type="ORF">QR680_015106</name>
</gene>
<dbReference type="Proteomes" id="UP001175271">
    <property type="component" value="Unassembled WGS sequence"/>
</dbReference>
<keyword evidence="3" id="KW-1185">Reference proteome</keyword>
<comment type="caution">
    <text evidence="2">The sequence shown here is derived from an EMBL/GenBank/DDBJ whole genome shotgun (WGS) entry which is preliminary data.</text>
</comment>
<proteinExistence type="predicted"/>
<dbReference type="Pfam" id="PF01302">
    <property type="entry name" value="CAP_GLY"/>
    <property type="match status" value="1"/>
</dbReference>
<dbReference type="InterPro" id="IPR036859">
    <property type="entry name" value="CAP-Gly_dom_sf"/>
</dbReference>
<evidence type="ECO:0000313" key="3">
    <source>
        <dbReference type="Proteomes" id="UP001175271"/>
    </source>
</evidence>
<dbReference type="PANTHER" id="PTHR18916">
    <property type="entry name" value="DYNACTIN 1-RELATED MICROTUBULE-BINDING"/>
    <property type="match status" value="1"/>
</dbReference>
<dbReference type="PROSITE" id="PS00845">
    <property type="entry name" value="CAP_GLY_1"/>
    <property type="match status" value="1"/>
</dbReference>
<dbReference type="SMART" id="SM01052">
    <property type="entry name" value="CAP_GLY"/>
    <property type="match status" value="1"/>
</dbReference>
<evidence type="ECO:0000259" key="1">
    <source>
        <dbReference type="PROSITE" id="PS50245"/>
    </source>
</evidence>
<dbReference type="InterPro" id="IPR000938">
    <property type="entry name" value="CAP-Gly_domain"/>
</dbReference>
<protein>
    <recommendedName>
        <fullName evidence="1">CAP-Gly domain-containing protein</fullName>
    </recommendedName>
</protein>
<evidence type="ECO:0000313" key="2">
    <source>
        <dbReference type="EMBL" id="KAK0421198.1"/>
    </source>
</evidence>
<dbReference type="PANTHER" id="PTHR18916:SF93">
    <property type="entry name" value="RESTIN HOMOLOG"/>
    <property type="match status" value="1"/>
</dbReference>
<dbReference type="EMBL" id="JAUCMV010000002">
    <property type="protein sequence ID" value="KAK0421198.1"/>
    <property type="molecule type" value="Genomic_DNA"/>
</dbReference>
<sequence>MDFQSMLAKSTSGTAANRGPIISKADVGLRVLVGGGVSGTLRYVGPIIGKDGIFCGVELDYPEGKHNGSFQGVAYFHCPPQHGIFAPLYKVELDGSEPPRNPVTISQLKRPTAKAGEVVHRDVPIARAIHDDVGVVYLHSYHGKLDSLHVRRGHGRQHDVHGFFKLFQLSGYIVGE</sequence>
<name>A0AA39IDG7_9BILA</name>
<dbReference type="SUPFAM" id="SSF74924">
    <property type="entry name" value="Cap-Gly domain"/>
    <property type="match status" value="1"/>
</dbReference>
<organism evidence="2 3">
    <name type="scientific">Steinernema hermaphroditum</name>
    <dbReference type="NCBI Taxonomy" id="289476"/>
    <lineage>
        <taxon>Eukaryota</taxon>
        <taxon>Metazoa</taxon>
        <taxon>Ecdysozoa</taxon>
        <taxon>Nematoda</taxon>
        <taxon>Chromadorea</taxon>
        <taxon>Rhabditida</taxon>
        <taxon>Tylenchina</taxon>
        <taxon>Panagrolaimomorpha</taxon>
        <taxon>Strongyloidoidea</taxon>
        <taxon>Steinernematidae</taxon>
        <taxon>Steinernema</taxon>
    </lineage>
</organism>
<dbReference type="PROSITE" id="PS50245">
    <property type="entry name" value="CAP_GLY_2"/>
    <property type="match status" value="1"/>
</dbReference>
<feature type="domain" description="CAP-Gly" evidence="1">
    <location>
        <begin position="45"/>
        <end position="87"/>
    </location>
</feature>
<accession>A0AA39IDG7</accession>
<dbReference type="Gene3D" id="2.30.30.190">
    <property type="entry name" value="CAP Gly-rich-like domain"/>
    <property type="match status" value="1"/>
</dbReference>
<dbReference type="AlphaFoldDB" id="A0AA39IDG7"/>
<reference evidence="2" key="1">
    <citation type="submission" date="2023-06" db="EMBL/GenBank/DDBJ databases">
        <title>Genomic analysis of the entomopathogenic nematode Steinernema hermaphroditum.</title>
        <authorList>
            <person name="Schwarz E.M."/>
            <person name="Heppert J.K."/>
            <person name="Baniya A."/>
            <person name="Schwartz H.T."/>
            <person name="Tan C.-H."/>
            <person name="Antoshechkin I."/>
            <person name="Sternberg P.W."/>
            <person name="Goodrich-Blair H."/>
            <person name="Dillman A.R."/>
        </authorList>
    </citation>
    <scope>NUCLEOTIDE SEQUENCE</scope>
    <source>
        <strain evidence="2">PS9179</strain>
        <tissue evidence="2">Whole animal</tissue>
    </source>
</reference>